<keyword evidence="4" id="KW-1185">Reference proteome</keyword>
<dbReference type="Pfam" id="PF13460">
    <property type="entry name" value="NAD_binding_10"/>
    <property type="match status" value="1"/>
</dbReference>
<feature type="chain" id="PRO_5013006827" description="NAD(P)-binding domain-containing protein" evidence="1">
    <location>
        <begin position="18"/>
        <end position="372"/>
    </location>
</feature>
<dbReference type="InterPro" id="IPR016040">
    <property type="entry name" value="NAD(P)-bd_dom"/>
</dbReference>
<gene>
    <name evidence="3" type="ORF">FisN_5Lh478</name>
</gene>
<dbReference type="Proteomes" id="UP000198406">
    <property type="component" value="Unassembled WGS sequence"/>
</dbReference>
<dbReference type="SUPFAM" id="SSF51735">
    <property type="entry name" value="NAD(P)-binding Rossmann-fold domains"/>
    <property type="match status" value="1"/>
</dbReference>
<dbReference type="PANTHER" id="PTHR15020">
    <property type="entry name" value="FLAVIN REDUCTASE-RELATED"/>
    <property type="match status" value="1"/>
</dbReference>
<dbReference type="InterPro" id="IPR036291">
    <property type="entry name" value="NAD(P)-bd_dom_sf"/>
</dbReference>
<evidence type="ECO:0000313" key="3">
    <source>
        <dbReference type="EMBL" id="GAX25381.1"/>
    </source>
</evidence>
<dbReference type="PANTHER" id="PTHR15020:SF11">
    <property type="entry name" value="OS06G0360300 PROTEIN"/>
    <property type="match status" value="1"/>
</dbReference>
<dbReference type="Gene3D" id="3.40.50.720">
    <property type="entry name" value="NAD(P)-binding Rossmann-like Domain"/>
    <property type="match status" value="1"/>
</dbReference>
<evidence type="ECO:0000313" key="4">
    <source>
        <dbReference type="Proteomes" id="UP000198406"/>
    </source>
</evidence>
<proteinExistence type="predicted"/>
<sequence length="372" mass="38816">MKFCLSSLLLLAPLVTGYTVPPVTSSRKTKALFSHETTSHAFEPSIQADGSSAAVSRRDLFSQAIVSVTASIMFSQVANAAEGGIGSSPDSPIVVLGAGGKVGKLCTEILANQGLYVRATTRSGRSILEKESPFVSYAQADVTQLESLENSVKGASGVIFAASASGKKKGGEPVAVDYLGLYNAAKACLDQKVSKLVVVSAATATRPDSLGFKATNYFVKFVYGDRIMDSKIAGEAAMRDLYASAGSKGYAVVRPGGLNDKKSVGPAKVHVSQGDVYASEVSREDVALVTVATLLKGAATDGVTFELNQEEGLAKALKDLPDPPAELVHAGAPSFDALLDGLLTDEQIKKKYPSLINDFRGDGMPSLEELVA</sequence>
<accession>A0A1Z5KH82</accession>
<dbReference type="AlphaFoldDB" id="A0A1Z5KH82"/>
<dbReference type="EMBL" id="BDSP01000223">
    <property type="protein sequence ID" value="GAX25381.1"/>
    <property type="molecule type" value="Genomic_DNA"/>
</dbReference>
<reference evidence="3 4" key="1">
    <citation type="journal article" date="2015" name="Plant Cell">
        <title>Oil accumulation by the oleaginous diatom Fistulifera solaris as revealed by the genome and transcriptome.</title>
        <authorList>
            <person name="Tanaka T."/>
            <person name="Maeda Y."/>
            <person name="Veluchamy A."/>
            <person name="Tanaka M."/>
            <person name="Abida H."/>
            <person name="Marechal E."/>
            <person name="Bowler C."/>
            <person name="Muto M."/>
            <person name="Sunaga Y."/>
            <person name="Tanaka M."/>
            <person name="Yoshino T."/>
            <person name="Taniguchi T."/>
            <person name="Fukuda Y."/>
            <person name="Nemoto M."/>
            <person name="Matsumoto M."/>
            <person name="Wong P.S."/>
            <person name="Aburatani S."/>
            <person name="Fujibuchi W."/>
        </authorList>
    </citation>
    <scope>NUCLEOTIDE SEQUENCE [LARGE SCALE GENOMIC DNA]</scope>
    <source>
        <strain evidence="3 4">JPCC DA0580</strain>
    </source>
</reference>
<feature type="domain" description="NAD(P)-binding" evidence="2">
    <location>
        <begin position="97"/>
        <end position="294"/>
    </location>
</feature>
<evidence type="ECO:0000259" key="2">
    <source>
        <dbReference type="Pfam" id="PF13460"/>
    </source>
</evidence>
<protein>
    <recommendedName>
        <fullName evidence="2">NAD(P)-binding domain-containing protein</fullName>
    </recommendedName>
</protein>
<organism evidence="3 4">
    <name type="scientific">Fistulifera solaris</name>
    <name type="common">Oleaginous diatom</name>
    <dbReference type="NCBI Taxonomy" id="1519565"/>
    <lineage>
        <taxon>Eukaryota</taxon>
        <taxon>Sar</taxon>
        <taxon>Stramenopiles</taxon>
        <taxon>Ochrophyta</taxon>
        <taxon>Bacillariophyta</taxon>
        <taxon>Bacillariophyceae</taxon>
        <taxon>Bacillariophycidae</taxon>
        <taxon>Naviculales</taxon>
        <taxon>Naviculaceae</taxon>
        <taxon>Fistulifera</taxon>
    </lineage>
</organism>
<keyword evidence="1" id="KW-0732">Signal</keyword>
<dbReference type="OrthoDB" id="419598at2759"/>
<dbReference type="InParanoid" id="A0A1Z5KH82"/>
<comment type="caution">
    <text evidence="3">The sequence shown here is derived from an EMBL/GenBank/DDBJ whole genome shotgun (WGS) entry which is preliminary data.</text>
</comment>
<feature type="signal peptide" evidence="1">
    <location>
        <begin position="1"/>
        <end position="17"/>
    </location>
</feature>
<name>A0A1Z5KH82_FISSO</name>
<evidence type="ECO:0000256" key="1">
    <source>
        <dbReference type="SAM" id="SignalP"/>
    </source>
</evidence>